<dbReference type="Gene3D" id="3.40.50.720">
    <property type="entry name" value="NAD(P)-binding Rossmann-like Domain"/>
    <property type="match status" value="1"/>
</dbReference>
<dbReference type="PRINTS" id="PR00081">
    <property type="entry name" value="GDHRDH"/>
</dbReference>
<gene>
    <name evidence="4" type="ORF">SAMN05216382_2781</name>
</gene>
<evidence type="ECO:0000256" key="2">
    <source>
        <dbReference type="ARBA" id="ARBA00023002"/>
    </source>
</evidence>
<reference evidence="5" key="1">
    <citation type="submission" date="2016-10" db="EMBL/GenBank/DDBJ databases">
        <authorList>
            <person name="Varghese N."/>
            <person name="Submissions S."/>
        </authorList>
    </citation>
    <scope>NUCLEOTIDE SEQUENCE [LARGE SCALE GENOMIC DNA]</scope>
    <source>
        <strain evidence="5">JS21-1</strain>
    </source>
</reference>
<dbReference type="PANTHER" id="PTHR43669">
    <property type="entry name" value="5-KETO-D-GLUCONATE 5-REDUCTASE"/>
    <property type="match status" value="1"/>
</dbReference>
<dbReference type="InterPro" id="IPR002347">
    <property type="entry name" value="SDR_fam"/>
</dbReference>
<dbReference type="SUPFAM" id="SSF51735">
    <property type="entry name" value="NAD(P)-binding Rossmann-fold domains"/>
    <property type="match status" value="1"/>
</dbReference>
<dbReference type="STRING" id="1855283.SAMN05216382_2781"/>
<dbReference type="CDD" id="cd05233">
    <property type="entry name" value="SDR_c"/>
    <property type="match status" value="1"/>
</dbReference>
<dbReference type="InterPro" id="IPR036291">
    <property type="entry name" value="NAD(P)-bd_dom_sf"/>
</dbReference>
<dbReference type="Proteomes" id="UP000199214">
    <property type="component" value="Unassembled WGS sequence"/>
</dbReference>
<dbReference type="OrthoDB" id="7191281at2"/>
<accession>A0A1H7TQR0</accession>
<organism evidence="4 5">
    <name type="scientific">Sphingomonas palmae</name>
    <dbReference type="NCBI Taxonomy" id="1855283"/>
    <lineage>
        <taxon>Bacteria</taxon>
        <taxon>Pseudomonadati</taxon>
        <taxon>Pseudomonadota</taxon>
        <taxon>Alphaproteobacteria</taxon>
        <taxon>Sphingomonadales</taxon>
        <taxon>Sphingomonadaceae</taxon>
        <taxon>Sphingomonas</taxon>
    </lineage>
</organism>
<dbReference type="EMBL" id="FNZZ01000006">
    <property type="protein sequence ID" value="SEL86784.1"/>
    <property type="molecule type" value="Genomic_DNA"/>
</dbReference>
<dbReference type="PRINTS" id="PR00080">
    <property type="entry name" value="SDRFAMILY"/>
</dbReference>
<dbReference type="Pfam" id="PF00106">
    <property type="entry name" value="adh_short"/>
    <property type="match status" value="1"/>
</dbReference>
<keyword evidence="2" id="KW-0560">Oxidoreductase</keyword>
<dbReference type="PANTHER" id="PTHR43669:SF8">
    <property type="entry name" value="SHORT-CHAIN TYPE DEHYDROGENASE_REDUCTASE-RELATED"/>
    <property type="match status" value="1"/>
</dbReference>
<name>A0A1H7TQR0_9SPHN</name>
<protein>
    <submittedName>
        <fullName evidence="4">NADP-dependent 3-hydroxy acid dehydrogenase YdfG</fullName>
    </submittedName>
</protein>
<dbReference type="RefSeq" id="WP_093007352.1">
    <property type="nucleotide sequence ID" value="NZ_FNZZ01000006.1"/>
</dbReference>
<evidence type="ECO:0000313" key="4">
    <source>
        <dbReference type="EMBL" id="SEL86784.1"/>
    </source>
</evidence>
<evidence type="ECO:0000313" key="5">
    <source>
        <dbReference type="Proteomes" id="UP000199214"/>
    </source>
</evidence>
<keyword evidence="5" id="KW-1185">Reference proteome</keyword>
<sequence length="296" mass="31075">MTNWTNGCAVITGAGSGIGAALAREAAAAGMNVVLADIAEAEAQAVAAEIGADRTLVVRCDVTREGDLMALADAAEARFGRVGLLCNNAGIVPGGRHRRVWEYSDNDWQWSLGVNLNGVLHGMRVFVPRLLAAGAPAHILNTASVAGVVSGSGSACYGAAKHAVVRATEALYAGLQEIDAPIGVTMLLPGLVATRIYEAERSRPQALAHPEGTPRESADLEAMRDDLYRNAITAEQTAQIAFEGIRRGDFYVFTTDAFDPAIAARADAILARRNPTFESIVAMSRKDAGLADTSDQ</sequence>
<dbReference type="GO" id="GO:0016491">
    <property type="term" value="F:oxidoreductase activity"/>
    <property type="evidence" value="ECO:0007669"/>
    <property type="project" value="UniProtKB-KW"/>
</dbReference>
<comment type="similarity">
    <text evidence="1 3">Belongs to the short-chain dehydrogenases/reductases (SDR) family.</text>
</comment>
<evidence type="ECO:0000256" key="3">
    <source>
        <dbReference type="RuleBase" id="RU000363"/>
    </source>
</evidence>
<evidence type="ECO:0000256" key="1">
    <source>
        <dbReference type="ARBA" id="ARBA00006484"/>
    </source>
</evidence>
<proteinExistence type="inferred from homology"/>
<dbReference type="AlphaFoldDB" id="A0A1H7TQR0"/>